<dbReference type="InterPro" id="IPR002622">
    <property type="entry name" value="Transposase_14"/>
</dbReference>
<dbReference type="InterPro" id="IPR047109">
    <property type="entry name" value="CAD-like"/>
</dbReference>
<evidence type="ECO:0000256" key="2">
    <source>
        <dbReference type="ARBA" id="ARBA00022723"/>
    </source>
</evidence>
<dbReference type="SUPFAM" id="SSF46689">
    <property type="entry name" value="Homeodomain-like"/>
    <property type="match status" value="1"/>
</dbReference>
<accession>A0A378QN26</accession>
<dbReference type="FunFam" id="3.40.50.720:FF:000022">
    <property type="entry name" value="Cinnamyl alcohol dehydrogenase"/>
    <property type="match status" value="1"/>
</dbReference>
<comment type="cofactor">
    <cofactor evidence="1">
        <name>Zn(2+)</name>
        <dbReference type="ChEBI" id="CHEBI:29105"/>
    </cofactor>
</comment>
<feature type="domain" description="Alcohol dehydrogenase-like C-terminal" evidence="5">
    <location>
        <begin position="1"/>
        <end position="120"/>
    </location>
</feature>
<dbReference type="GO" id="GO:0008106">
    <property type="term" value="F:alcohol dehydrogenase (NADP+) activity"/>
    <property type="evidence" value="ECO:0007669"/>
    <property type="project" value="UniProtKB-EC"/>
</dbReference>
<dbReference type="SUPFAM" id="SSF51735">
    <property type="entry name" value="NAD(P)-binding Rossmann-fold domains"/>
    <property type="match status" value="1"/>
</dbReference>
<gene>
    <name evidence="7" type="primary">adhC2_2</name>
    <name evidence="7" type="ORF">NCTC11012_00521</name>
</gene>
<dbReference type="Gene3D" id="3.40.50.720">
    <property type="entry name" value="NAD(P)-binding Rossmann-like Domain"/>
    <property type="match status" value="1"/>
</dbReference>
<dbReference type="GO" id="GO:0046872">
    <property type="term" value="F:metal ion binding"/>
    <property type="evidence" value="ECO:0007669"/>
    <property type="project" value="UniProtKB-KW"/>
</dbReference>
<dbReference type="EC" id="1.1.1.2" evidence="7"/>
<dbReference type="Gene3D" id="1.10.10.60">
    <property type="entry name" value="Homeodomain-like"/>
    <property type="match status" value="1"/>
</dbReference>
<feature type="domain" description="Transposase Synechocystis PCC 6803" evidence="6">
    <location>
        <begin position="145"/>
        <end position="243"/>
    </location>
</feature>
<name>A0A378QN26_9GAMM</name>
<dbReference type="EMBL" id="UGQF01000001">
    <property type="protein sequence ID" value="STZ02297.1"/>
    <property type="molecule type" value="Genomic_DNA"/>
</dbReference>
<evidence type="ECO:0000256" key="4">
    <source>
        <dbReference type="ARBA" id="ARBA00023002"/>
    </source>
</evidence>
<evidence type="ECO:0000259" key="6">
    <source>
        <dbReference type="Pfam" id="PF01710"/>
    </source>
</evidence>
<dbReference type="InterPro" id="IPR036291">
    <property type="entry name" value="NAD(P)-bd_dom_sf"/>
</dbReference>
<evidence type="ECO:0000313" key="7">
    <source>
        <dbReference type="EMBL" id="STZ02297.1"/>
    </source>
</evidence>
<evidence type="ECO:0000313" key="8">
    <source>
        <dbReference type="Proteomes" id="UP000254618"/>
    </source>
</evidence>
<sequence length="244" mass="27515">MAVKLAKAMGAEVTLFTRSVGKSDDAYRLGASRVVLSTDESQMKAVASTFDLIIDTVPYTHDLKPYIPTLALDGTLVLVGLVGELEQTINTVPMIMGRRSISASVIGGIAETQEMLDFCAEHHIVPDVEMITIPTEPKICYNTPMAYSDDFRQQVLRQLNCGKTYRQLAEEYNISTRTILNWKANPDRKVRTSYTSKIDLEKLRQDVLDYPDAYQRERATRFNCTDRAIAKALKRLKLTRKKSD</sequence>
<dbReference type="Proteomes" id="UP000254618">
    <property type="component" value="Unassembled WGS sequence"/>
</dbReference>
<evidence type="ECO:0000259" key="5">
    <source>
        <dbReference type="Pfam" id="PF00107"/>
    </source>
</evidence>
<dbReference type="InterPro" id="IPR009057">
    <property type="entry name" value="Homeodomain-like_sf"/>
</dbReference>
<dbReference type="AlphaFoldDB" id="A0A378QN26"/>
<keyword evidence="3" id="KW-0862">Zinc</keyword>
<reference evidence="7 8" key="1">
    <citation type="submission" date="2018-06" db="EMBL/GenBank/DDBJ databases">
        <authorList>
            <consortium name="Pathogen Informatics"/>
            <person name="Doyle S."/>
        </authorList>
    </citation>
    <scope>NUCLEOTIDE SEQUENCE [LARGE SCALE GENOMIC DNA]</scope>
    <source>
        <strain evidence="7 8">NCTC11012</strain>
    </source>
</reference>
<dbReference type="PANTHER" id="PTHR42683">
    <property type="entry name" value="ALDEHYDE REDUCTASE"/>
    <property type="match status" value="1"/>
</dbReference>
<dbReference type="Pfam" id="PF01710">
    <property type="entry name" value="HTH_Tnp_IS630"/>
    <property type="match status" value="1"/>
</dbReference>
<dbReference type="InterPro" id="IPR013149">
    <property type="entry name" value="ADH-like_C"/>
</dbReference>
<dbReference type="Pfam" id="PF00107">
    <property type="entry name" value="ADH_zinc_N"/>
    <property type="match status" value="1"/>
</dbReference>
<keyword evidence="2" id="KW-0479">Metal-binding</keyword>
<keyword evidence="4 7" id="KW-0560">Oxidoreductase</keyword>
<evidence type="ECO:0000256" key="3">
    <source>
        <dbReference type="ARBA" id="ARBA00022833"/>
    </source>
</evidence>
<protein>
    <submittedName>
        <fullName evidence="7">NADP-dependent alcohol dehydrogenase C 2</fullName>
        <ecNumber evidence="7">1.1.1.2</ecNumber>
    </submittedName>
</protein>
<evidence type="ECO:0000256" key="1">
    <source>
        <dbReference type="ARBA" id="ARBA00001947"/>
    </source>
</evidence>
<proteinExistence type="predicted"/>
<organism evidence="7 8">
    <name type="scientific">Moraxella equi</name>
    <dbReference type="NCBI Taxonomy" id="60442"/>
    <lineage>
        <taxon>Bacteria</taxon>
        <taxon>Pseudomonadati</taxon>
        <taxon>Pseudomonadota</taxon>
        <taxon>Gammaproteobacteria</taxon>
        <taxon>Moraxellales</taxon>
        <taxon>Moraxellaceae</taxon>
        <taxon>Moraxella</taxon>
    </lineage>
</organism>